<dbReference type="RefSeq" id="WP_185884952.1">
    <property type="nucleotide sequence ID" value="NZ_CP060052.1"/>
</dbReference>
<dbReference type="Pfam" id="PF05159">
    <property type="entry name" value="Capsule_synth"/>
    <property type="match status" value="1"/>
</dbReference>
<accession>A0A7G6VVY9</accession>
<evidence type="ECO:0000313" key="3">
    <source>
        <dbReference type="Proteomes" id="UP000515297"/>
    </source>
</evidence>
<dbReference type="GO" id="GO:0016740">
    <property type="term" value="F:transferase activity"/>
    <property type="evidence" value="ECO:0007669"/>
    <property type="project" value="UniProtKB-KW"/>
</dbReference>
<dbReference type="Proteomes" id="UP000515297">
    <property type="component" value="Chromosome"/>
</dbReference>
<dbReference type="GO" id="GO:0000271">
    <property type="term" value="P:polysaccharide biosynthetic process"/>
    <property type="evidence" value="ECO:0007669"/>
    <property type="project" value="InterPro"/>
</dbReference>
<dbReference type="GO" id="GO:0015774">
    <property type="term" value="P:polysaccharide transport"/>
    <property type="evidence" value="ECO:0007669"/>
    <property type="project" value="InterPro"/>
</dbReference>
<dbReference type="InterPro" id="IPR007833">
    <property type="entry name" value="Capsule_polysaccharide_synth"/>
</dbReference>
<sequence length="568" mass="60961">MTVPPLLRAPPFPGRKPAIPASDPPPPFIPEGAERAALFERIRQARVGGDFWSPPALLSRPASAVFRPRSLADVRTLLPLARKAESESVLWATHDAALLRLLAEMGAGPALGMADVDPWSVLCGASVLYAHGDDEWAALARIAGLQVEIMSPGPYGDPGDGADTLGARAAAALAQPMADPFGDGWLTMPQTAALLADWRRVIDANRGDAGETIVAACGIAWWKRAEIRRFLWTPGQRLRIVSSPRRALAVAARAGGALAIWPSRVSPALLAAARDKGVPLVRVEDGFVRSVGLGSNLVPPSSIIVDRQGIHFDPSGPSALEDILAGAEFSEELLGRARALAQTILSAGISKYAAGRGDTALPQRTDGRRIVLVPGQVEDDMSVLAGGGGLTSNLELLRRVRALEPEAEIWWRPHPDVDAGHRLGTVPDEQALRHADRIMRGGSMAALLDHVDAVHVLTSLTGFEALMRGREVVCHGTPFYAGWGLTRDLAPVPLRRGRRLDIDQLVAGVLILYPRYLDPVTGLPCPPETLVARMARDSAVNRQGWIGPLRRWQGRVMTRVRRLGSTAR</sequence>
<proteinExistence type="predicted"/>
<dbReference type="EMBL" id="CP060052">
    <property type="protein sequence ID" value="QNE05904.1"/>
    <property type="molecule type" value="Genomic_DNA"/>
</dbReference>
<gene>
    <name evidence="2" type="ORF">H4O24_04380</name>
</gene>
<name>A0A7G6VVY9_9SPHN</name>
<evidence type="ECO:0000313" key="2">
    <source>
        <dbReference type="EMBL" id="QNE05904.1"/>
    </source>
</evidence>
<feature type="region of interest" description="Disordered" evidence="1">
    <location>
        <begin position="1"/>
        <end position="27"/>
    </location>
</feature>
<protein>
    <submittedName>
        <fullName evidence="2">Beta-3-deoxy-D-manno-oct-2-ulosonic acid transferase</fullName>
    </submittedName>
</protein>
<dbReference type="AlphaFoldDB" id="A0A7G6VVY9"/>
<dbReference type="CDD" id="cd16439">
    <property type="entry name" value="beta_Kdo_transferase_KpsC_2"/>
    <property type="match status" value="1"/>
</dbReference>
<reference evidence="2 3" key="1">
    <citation type="submission" date="2020-08" db="EMBL/GenBank/DDBJ databases">
        <authorList>
            <person name="Liu G."/>
            <person name="Sun C."/>
        </authorList>
    </citation>
    <scope>NUCLEOTIDE SEQUENCE [LARGE SCALE GENOMIC DNA]</scope>
    <source>
        <strain evidence="2 3">OT19</strain>
    </source>
</reference>
<keyword evidence="2" id="KW-0808">Transferase</keyword>
<evidence type="ECO:0000256" key="1">
    <source>
        <dbReference type="SAM" id="MobiDB-lite"/>
    </source>
</evidence>
<organism evidence="2 3">
    <name type="scientific">Croceicoccus marinus</name>
    <dbReference type="NCBI Taxonomy" id="450378"/>
    <lineage>
        <taxon>Bacteria</taxon>
        <taxon>Pseudomonadati</taxon>
        <taxon>Pseudomonadota</taxon>
        <taxon>Alphaproteobacteria</taxon>
        <taxon>Sphingomonadales</taxon>
        <taxon>Erythrobacteraceae</taxon>
        <taxon>Croceicoccus</taxon>
    </lineage>
</organism>